<dbReference type="PANTHER" id="PTHR43434:SF16">
    <property type="entry name" value="BLL8046 PROTEIN"/>
    <property type="match status" value="1"/>
</dbReference>
<reference evidence="1 2" key="1">
    <citation type="submission" date="2017-01" db="EMBL/GenBank/DDBJ databases">
        <authorList>
            <person name="Mah S.A."/>
            <person name="Swanson W.J."/>
            <person name="Moy G.W."/>
            <person name="Vacquier V.D."/>
        </authorList>
    </citation>
    <scope>NUCLEOTIDE SEQUENCE [LARGE SCALE GENOMIC DNA]</scope>
    <source>
        <strain evidence="1 2">CPCC 203464</strain>
    </source>
</reference>
<dbReference type="Gene3D" id="3.40.50.1000">
    <property type="entry name" value="HAD superfamily/HAD-like"/>
    <property type="match status" value="1"/>
</dbReference>
<organism evidence="1 2">
    <name type="scientific">Williamsia sterculiae</name>
    <dbReference type="NCBI Taxonomy" id="1344003"/>
    <lineage>
        <taxon>Bacteria</taxon>
        <taxon>Bacillati</taxon>
        <taxon>Actinomycetota</taxon>
        <taxon>Actinomycetes</taxon>
        <taxon>Mycobacteriales</taxon>
        <taxon>Nocardiaceae</taxon>
        <taxon>Williamsia</taxon>
    </lineage>
</organism>
<gene>
    <name evidence="1" type="ORF">SAMN05445060_2435</name>
</gene>
<dbReference type="InterPro" id="IPR036412">
    <property type="entry name" value="HAD-like_sf"/>
</dbReference>
<dbReference type="SFLD" id="SFLDS00003">
    <property type="entry name" value="Haloacid_Dehalogenase"/>
    <property type="match status" value="1"/>
</dbReference>
<dbReference type="Gene3D" id="1.10.150.240">
    <property type="entry name" value="Putative phosphatase, domain 2"/>
    <property type="match status" value="1"/>
</dbReference>
<accession>A0A1N7FZ12</accession>
<dbReference type="PANTHER" id="PTHR43434">
    <property type="entry name" value="PHOSPHOGLYCOLATE PHOSPHATASE"/>
    <property type="match status" value="1"/>
</dbReference>
<dbReference type="InterPro" id="IPR023214">
    <property type="entry name" value="HAD_sf"/>
</dbReference>
<dbReference type="STRING" id="1344003.SAMN05445060_2435"/>
<evidence type="ECO:0000313" key="1">
    <source>
        <dbReference type="EMBL" id="SIS05561.1"/>
    </source>
</evidence>
<dbReference type="InterPro" id="IPR023198">
    <property type="entry name" value="PGP-like_dom2"/>
</dbReference>
<dbReference type="AlphaFoldDB" id="A0A1N7FZ12"/>
<name>A0A1N7FZ12_9NOCA</name>
<dbReference type="GO" id="GO:0006281">
    <property type="term" value="P:DNA repair"/>
    <property type="evidence" value="ECO:0007669"/>
    <property type="project" value="TreeGrafter"/>
</dbReference>
<dbReference type="EMBL" id="FTNT01000006">
    <property type="protein sequence ID" value="SIS05561.1"/>
    <property type="molecule type" value="Genomic_DNA"/>
</dbReference>
<dbReference type="Pfam" id="PF00702">
    <property type="entry name" value="Hydrolase"/>
    <property type="match status" value="1"/>
</dbReference>
<dbReference type="InterPro" id="IPR050155">
    <property type="entry name" value="HAD-like_hydrolase_sf"/>
</dbReference>
<proteinExistence type="predicted"/>
<dbReference type="SUPFAM" id="SSF56784">
    <property type="entry name" value="HAD-like"/>
    <property type="match status" value="1"/>
</dbReference>
<dbReference type="OrthoDB" id="9793014at2"/>
<evidence type="ECO:0000313" key="2">
    <source>
        <dbReference type="Proteomes" id="UP000186218"/>
    </source>
</evidence>
<dbReference type="GO" id="GO:0005829">
    <property type="term" value="C:cytosol"/>
    <property type="evidence" value="ECO:0007669"/>
    <property type="project" value="TreeGrafter"/>
</dbReference>
<keyword evidence="2" id="KW-1185">Reference proteome</keyword>
<dbReference type="RefSeq" id="WP_076479783.1">
    <property type="nucleotide sequence ID" value="NZ_FTNT01000006.1"/>
</dbReference>
<dbReference type="Proteomes" id="UP000186218">
    <property type="component" value="Unassembled WGS sequence"/>
</dbReference>
<protein>
    <submittedName>
        <fullName evidence="1">Phosphoglycolate phosphatase, HAD superfamily</fullName>
    </submittedName>
</protein>
<dbReference type="GO" id="GO:0008967">
    <property type="term" value="F:phosphoglycolate phosphatase activity"/>
    <property type="evidence" value="ECO:0007669"/>
    <property type="project" value="TreeGrafter"/>
</dbReference>
<dbReference type="SFLD" id="SFLDG01129">
    <property type="entry name" value="C1.5:_HAD__Beta-PGM__Phosphata"/>
    <property type="match status" value="1"/>
</dbReference>
<sequence>MSDTEPGFGGSTRQAFLFDIDGTLVDSVYPHVDAWLRAFADCGVTIPAWEIHRQIGKDGSLLVQALLSAHGVDEASDRYQDIADRASGGHSENYLARADHLAVLPGARALIRLAAERGMTVVLATSAPQQELDILRRLLDVEQWVDAVTSGEDVDTAKPDASVVQVALDRAGTSAADAIMFGDATWDAQAATKIGVRSVGLLSGGIGAAELTDAGAARVYRDPADIVEHFDEVAARR</sequence>